<keyword evidence="2" id="KW-1185">Reference proteome</keyword>
<gene>
    <name evidence="1" type="ORF">IV01_22995</name>
</gene>
<protein>
    <submittedName>
        <fullName evidence="1">Uncharacterized protein</fullName>
    </submittedName>
</protein>
<dbReference type="Proteomes" id="UP000028631">
    <property type="component" value="Unassembled WGS sequence"/>
</dbReference>
<dbReference type="AlphaFoldDB" id="A0A085V980"/>
<dbReference type="EMBL" id="JPQU01000078">
    <property type="protein sequence ID" value="KFE51993.1"/>
    <property type="molecule type" value="Genomic_DNA"/>
</dbReference>
<comment type="caution">
    <text evidence="1">The sequence shown here is derived from an EMBL/GenBank/DDBJ whole genome shotgun (WGS) entry which is preliminary data.</text>
</comment>
<dbReference type="PATRIC" id="fig|317.175.peg.4795"/>
<accession>A0A085V980</accession>
<name>A0A085V980_PSESX</name>
<sequence length="91" mass="10189">MPANQAQRYVRQTTSSFFASKLCSHRDLRCVRQTTSSFFAGKPRSHRSIPPLERGLPANQALRYVRHATSSLFASKLGSCTAMLDKFLANL</sequence>
<reference evidence="1 2" key="1">
    <citation type="submission" date="2014-07" db="EMBL/GenBank/DDBJ databases">
        <title>Draft Genome Sequences of Environmental Pseudomonas syringae strains.</title>
        <authorList>
            <person name="Baltrus D.A."/>
            <person name="Berge O."/>
            <person name="Morris C."/>
        </authorList>
    </citation>
    <scope>NUCLEOTIDE SEQUENCE [LARGE SCALE GENOMIC DNA]</scope>
    <source>
        <strain evidence="1 2">GAW0119</strain>
    </source>
</reference>
<proteinExistence type="predicted"/>
<evidence type="ECO:0000313" key="2">
    <source>
        <dbReference type="Proteomes" id="UP000028631"/>
    </source>
</evidence>
<evidence type="ECO:0000313" key="1">
    <source>
        <dbReference type="EMBL" id="KFE51993.1"/>
    </source>
</evidence>
<organism evidence="1 2">
    <name type="scientific">Pseudomonas syringae</name>
    <dbReference type="NCBI Taxonomy" id="317"/>
    <lineage>
        <taxon>Bacteria</taxon>
        <taxon>Pseudomonadati</taxon>
        <taxon>Pseudomonadota</taxon>
        <taxon>Gammaproteobacteria</taxon>
        <taxon>Pseudomonadales</taxon>
        <taxon>Pseudomonadaceae</taxon>
        <taxon>Pseudomonas</taxon>
    </lineage>
</organism>